<reference evidence="1" key="1">
    <citation type="submission" date="2023-06" db="EMBL/GenBank/DDBJ databases">
        <authorList>
            <person name="Kurt Z."/>
        </authorList>
    </citation>
    <scope>NUCLEOTIDE SEQUENCE</scope>
</reference>
<comment type="caution">
    <text evidence="1">The sequence shown here is derived from an EMBL/GenBank/DDBJ whole genome shotgun (WGS) entry which is preliminary data.</text>
</comment>
<evidence type="ECO:0000313" key="3">
    <source>
        <dbReference type="Proteomes" id="UP001642409"/>
    </source>
</evidence>
<evidence type="ECO:0000313" key="1">
    <source>
        <dbReference type="EMBL" id="CAI9952593.1"/>
    </source>
</evidence>
<keyword evidence="3" id="KW-1185">Reference proteome</keyword>
<organism evidence="1">
    <name type="scientific">Hexamita inflata</name>
    <dbReference type="NCBI Taxonomy" id="28002"/>
    <lineage>
        <taxon>Eukaryota</taxon>
        <taxon>Metamonada</taxon>
        <taxon>Diplomonadida</taxon>
        <taxon>Hexamitidae</taxon>
        <taxon>Hexamitinae</taxon>
        <taxon>Hexamita</taxon>
    </lineage>
</organism>
<dbReference type="EMBL" id="CATOUU010000834">
    <property type="protein sequence ID" value="CAI9952593.1"/>
    <property type="molecule type" value="Genomic_DNA"/>
</dbReference>
<name>A0AA86QD04_9EUKA</name>
<gene>
    <name evidence="1" type="ORF">HINF_LOCUS40238</name>
    <name evidence="2" type="ORF">HINF_LOCUS8493</name>
</gene>
<proteinExistence type="predicted"/>
<accession>A0AA86QD04</accession>
<sequence length="104" mass="12434">MNIYKKNDFRRFHAMHIPQLNNQNEKQIQEEHVMLNCAHKRFNCSKFPVCIGAYHTSRQAPVKLKYYHTTQPHSEGGRIFAYKVGQLAYKMINLEFQQMFQPVF</sequence>
<dbReference type="AlphaFoldDB" id="A0AA86QD04"/>
<evidence type="ECO:0000313" key="2">
    <source>
        <dbReference type="EMBL" id="CAL5985032.1"/>
    </source>
</evidence>
<reference evidence="2 3" key="2">
    <citation type="submission" date="2024-07" db="EMBL/GenBank/DDBJ databases">
        <authorList>
            <person name="Akdeniz Z."/>
        </authorList>
    </citation>
    <scope>NUCLEOTIDE SEQUENCE [LARGE SCALE GENOMIC DNA]</scope>
</reference>
<dbReference type="EMBL" id="CAXDID020000018">
    <property type="protein sequence ID" value="CAL5985032.1"/>
    <property type="molecule type" value="Genomic_DNA"/>
</dbReference>
<dbReference type="Proteomes" id="UP001642409">
    <property type="component" value="Unassembled WGS sequence"/>
</dbReference>
<protein>
    <submittedName>
        <fullName evidence="2">Hypothetical_protein</fullName>
    </submittedName>
</protein>